<keyword evidence="6" id="KW-0479">Metal-binding</keyword>
<evidence type="ECO:0000256" key="2">
    <source>
        <dbReference type="ARBA" id="ARBA00004613"/>
    </source>
</evidence>
<dbReference type="Gene3D" id="3.20.20.140">
    <property type="entry name" value="Metal-dependent hydrolases"/>
    <property type="match status" value="1"/>
</dbReference>
<proteinExistence type="inferred from homology"/>
<dbReference type="SUPFAM" id="SSF51556">
    <property type="entry name" value="Metallo-dependent hydrolases"/>
    <property type="match status" value="1"/>
</dbReference>
<evidence type="ECO:0000256" key="3">
    <source>
        <dbReference type="ARBA" id="ARBA00006083"/>
    </source>
</evidence>
<dbReference type="GO" id="GO:0046103">
    <property type="term" value="P:inosine biosynthetic process"/>
    <property type="evidence" value="ECO:0007669"/>
    <property type="project" value="TreeGrafter"/>
</dbReference>
<dbReference type="GO" id="GO:0005576">
    <property type="term" value="C:extracellular region"/>
    <property type="evidence" value="ECO:0007669"/>
    <property type="project" value="UniProtKB-SubCell"/>
</dbReference>
<feature type="region of interest" description="Disordered" evidence="10">
    <location>
        <begin position="616"/>
        <end position="639"/>
    </location>
</feature>
<dbReference type="STRING" id="1849047.A0A3D8SRQ7"/>
<evidence type="ECO:0000256" key="7">
    <source>
        <dbReference type="ARBA" id="ARBA00022729"/>
    </source>
</evidence>
<dbReference type="AlphaFoldDB" id="A0A3D8SRQ7"/>
<dbReference type="GO" id="GO:0006154">
    <property type="term" value="P:adenosine catabolic process"/>
    <property type="evidence" value="ECO:0007669"/>
    <property type="project" value="TreeGrafter"/>
</dbReference>
<organism evidence="12 13">
    <name type="scientific">Coleophoma cylindrospora</name>
    <dbReference type="NCBI Taxonomy" id="1849047"/>
    <lineage>
        <taxon>Eukaryota</taxon>
        <taxon>Fungi</taxon>
        <taxon>Dikarya</taxon>
        <taxon>Ascomycota</taxon>
        <taxon>Pezizomycotina</taxon>
        <taxon>Leotiomycetes</taxon>
        <taxon>Helotiales</taxon>
        <taxon>Dermateaceae</taxon>
        <taxon>Coleophoma</taxon>
    </lineage>
</organism>
<evidence type="ECO:0000313" key="12">
    <source>
        <dbReference type="EMBL" id="RDW88982.1"/>
    </source>
</evidence>
<keyword evidence="5" id="KW-0964">Secreted</keyword>
<feature type="domain" description="Adenosine deaminase" evidence="11">
    <location>
        <begin position="275"/>
        <end position="586"/>
    </location>
</feature>
<dbReference type="EC" id="3.5.4.4" evidence="4"/>
<comment type="cofactor">
    <cofactor evidence="1">
        <name>Zn(2+)</name>
        <dbReference type="ChEBI" id="CHEBI:29105"/>
    </cofactor>
</comment>
<comment type="similarity">
    <text evidence="3">Belongs to the metallo-dependent hydrolases superfamily. Adenosine and AMP deaminases family. ADGF subfamily.</text>
</comment>
<gene>
    <name evidence="12" type="ORF">BP6252_01014</name>
</gene>
<comment type="caution">
    <text evidence="12">The sequence shown here is derived from an EMBL/GenBank/DDBJ whole genome shotgun (WGS) entry which is preliminary data.</text>
</comment>
<comment type="catalytic activity">
    <reaction evidence="9">
        <text>adenosine + H2O + H(+) = inosine + NH4(+)</text>
        <dbReference type="Rhea" id="RHEA:24408"/>
        <dbReference type="ChEBI" id="CHEBI:15377"/>
        <dbReference type="ChEBI" id="CHEBI:15378"/>
        <dbReference type="ChEBI" id="CHEBI:16335"/>
        <dbReference type="ChEBI" id="CHEBI:17596"/>
        <dbReference type="ChEBI" id="CHEBI:28938"/>
        <dbReference type="EC" id="3.5.4.4"/>
    </reaction>
</comment>
<evidence type="ECO:0000313" key="13">
    <source>
        <dbReference type="Proteomes" id="UP000256645"/>
    </source>
</evidence>
<dbReference type="OrthoDB" id="7202371at2759"/>
<dbReference type="Proteomes" id="UP000256645">
    <property type="component" value="Unassembled WGS sequence"/>
</dbReference>
<evidence type="ECO:0000256" key="5">
    <source>
        <dbReference type="ARBA" id="ARBA00022525"/>
    </source>
</evidence>
<name>A0A3D8SRQ7_9HELO</name>
<dbReference type="InterPro" id="IPR032466">
    <property type="entry name" value="Metal_Hydrolase"/>
</dbReference>
<evidence type="ECO:0000256" key="6">
    <source>
        <dbReference type="ARBA" id="ARBA00022723"/>
    </source>
</evidence>
<sequence length="639" mass="72294">MGALCSTSALKEGFVSSPDCDESKPPNHYAPRLLRKMPAAQKSASTDRTHWQALIERNEFRDAAAYERARAGLVGQEKAIAFDARVQADASDLEKHAMLLVKNVRDHDWDTYYSALDAAGESSTGKRSEGAHFLGNVDTINQTELFKIARRMPKGAHLHIHFNACLPARFLIQHARKVPTMYIKSSLSLADFARDRRNRTCLDKTRIQFNVSTKEDAVKANAALSPEKAPSLGNIWSPDYVPNHWQSYQDFAKGFPGGIKAMEDWLVSKCLISEEQAHGSTQSTHGIWAQFNFRTQFMKGLFSYESAFRAYTRACVKDFFEDNIQYAEIRPNFMANNSVKKDDALGSYDNFETLEIIREEYLNAVDEIEKGGGYFGGLKVIYCHPRIFSPPQVVKALEECLAMKLKRPEFICGFDLMGEEEMGNELRIFTKEFLDFQQNCKKAGVDIPFLFHCGETLESGGKTDGNLYDAILLNAKRIGHGYSLAQHPLLMEIFKKKGMAIEACPISNEVLGLTSTIAGHHLHQLLANNIPCTLNSDNGTFYRSSLSHDFYQAMIGSENMTLLGWKQLAQWSLEHSCMDVHDREQVTAVWQRKWDEFCQWIVDTYGNDEVFANYAPPVSKDSKKPPPRRPGHEWTNYNP</sequence>
<comment type="subcellular location">
    <subcellularLocation>
        <location evidence="2">Secreted</location>
    </subcellularLocation>
</comment>
<evidence type="ECO:0000256" key="8">
    <source>
        <dbReference type="ARBA" id="ARBA00022801"/>
    </source>
</evidence>
<keyword evidence="13" id="KW-1185">Reference proteome</keyword>
<protein>
    <recommendedName>
        <fullName evidence="4">adenosine deaminase</fullName>
        <ecNumber evidence="4">3.5.4.4</ecNumber>
    </recommendedName>
</protein>
<dbReference type="PANTHER" id="PTHR11409:SF37">
    <property type="entry name" value="ADENOSINE DEAMINASE DOMAIN-CONTAINING PROTEIN"/>
    <property type="match status" value="1"/>
</dbReference>
<evidence type="ECO:0000256" key="10">
    <source>
        <dbReference type="SAM" id="MobiDB-lite"/>
    </source>
</evidence>
<evidence type="ECO:0000256" key="9">
    <source>
        <dbReference type="ARBA" id="ARBA00047764"/>
    </source>
</evidence>
<dbReference type="InterPro" id="IPR001365">
    <property type="entry name" value="A_deaminase_dom"/>
</dbReference>
<dbReference type="Pfam" id="PF00962">
    <property type="entry name" value="A_deaminase"/>
    <property type="match status" value="1"/>
</dbReference>
<evidence type="ECO:0000256" key="4">
    <source>
        <dbReference type="ARBA" id="ARBA00012784"/>
    </source>
</evidence>
<reference evidence="12 13" key="1">
    <citation type="journal article" date="2018" name="IMA Fungus">
        <title>IMA Genome-F 9: Draft genome sequence of Annulohypoxylon stygium, Aspergillus mulundensis, Berkeleyomyces basicola (syn. Thielaviopsis basicola), Ceratocystis smalleyi, two Cercospora beticola strains, Coleophoma cylindrospora, Fusarium fracticaudum, Phialophora cf. hyalina, and Morchella septimelata.</title>
        <authorList>
            <person name="Wingfield B.D."/>
            <person name="Bills G.F."/>
            <person name="Dong Y."/>
            <person name="Huang W."/>
            <person name="Nel W.J."/>
            <person name="Swalarsk-Parry B.S."/>
            <person name="Vaghefi N."/>
            <person name="Wilken P.M."/>
            <person name="An Z."/>
            <person name="de Beer Z.W."/>
            <person name="De Vos L."/>
            <person name="Chen L."/>
            <person name="Duong T.A."/>
            <person name="Gao Y."/>
            <person name="Hammerbacher A."/>
            <person name="Kikkert J.R."/>
            <person name="Li Y."/>
            <person name="Li H."/>
            <person name="Li K."/>
            <person name="Li Q."/>
            <person name="Liu X."/>
            <person name="Ma X."/>
            <person name="Naidoo K."/>
            <person name="Pethybridge S.J."/>
            <person name="Sun J."/>
            <person name="Steenkamp E.T."/>
            <person name="van der Nest M.A."/>
            <person name="van Wyk S."/>
            <person name="Wingfield M.J."/>
            <person name="Xiong C."/>
            <person name="Yue Q."/>
            <person name="Zhang X."/>
        </authorList>
    </citation>
    <scope>NUCLEOTIDE SEQUENCE [LARGE SCALE GENOMIC DNA]</scope>
    <source>
        <strain evidence="12 13">BP6252</strain>
    </source>
</reference>
<accession>A0A3D8SRQ7</accession>
<evidence type="ECO:0000256" key="1">
    <source>
        <dbReference type="ARBA" id="ARBA00001947"/>
    </source>
</evidence>
<dbReference type="GO" id="GO:0004000">
    <property type="term" value="F:adenosine deaminase activity"/>
    <property type="evidence" value="ECO:0007669"/>
    <property type="project" value="TreeGrafter"/>
</dbReference>
<keyword evidence="8" id="KW-0378">Hydrolase</keyword>
<dbReference type="InterPro" id="IPR006330">
    <property type="entry name" value="Ado/ade_deaminase"/>
</dbReference>
<keyword evidence="7" id="KW-0732">Signal</keyword>
<dbReference type="PANTHER" id="PTHR11409">
    <property type="entry name" value="ADENOSINE DEAMINASE"/>
    <property type="match status" value="1"/>
</dbReference>
<dbReference type="FunFam" id="3.20.20.140:FF:000017">
    <property type="entry name" value="Adenosine deaminase 2"/>
    <property type="match status" value="1"/>
</dbReference>
<dbReference type="GO" id="GO:0046872">
    <property type="term" value="F:metal ion binding"/>
    <property type="evidence" value="ECO:0007669"/>
    <property type="project" value="UniProtKB-KW"/>
</dbReference>
<evidence type="ECO:0000259" key="11">
    <source>
        <dbReference type="Pfam" id="PF00962"/>
    </source>
</evidence>
<dbReference type="EMBL" id="PDLM01000001">
    <property type="protein sequence ID" value="RDW88982.1"/>
    <property type="molecule type" value="Genomic_DNA"/>
</dbReference>